<feature type="compositionally biased region" description="Acidic residues" evidence="12">
    <location>
        <begin position="220"/>
        <end position="237"/>
    </location>
</feature>
<dbReference type="PROSITE" id="PS50071">
    <property type="entry name" value="HOMEOBOX_2"/>
    <property type="match status" value="1"/>
</dbReference>
<comment type="subcellular location">
    <subcellularLocation>
        <location evidence="2 10 11">Nucleus</location>
    </subcellularLocation>
</comment>
<comment type="similarity">
    <text evidence="3">Belongs to the Antp homeobox family.</text>
</comment>
<evidence type="ECO:0000256" key="10">
    <source>
        <dbReference type="PROSITE-ProRule" id="PRU00108"/>
    </source>
</evidence>
<keyword evidence="5" id="KW-0805">Transcription regulation</keyword>
<dbReference type="InterPro" id="IPR000047">
    <property type="entry name" value="HTH_motif"/>
</dbReference>
<comment type="function">
    <text evidence="1">Sequence-specific transcription factor which is part of a developmental regulatory system that provides cells with specific positional identities on the anterior-posterior axis.</text>
</comment>
<accession>A0ABR0YF09</accession>
<evidence type="ECO:0000256" key="6">
    <source>
        <dbReference type="ARBA" id="ARBA00023125"/>
    </source>
</evidence>
<evidence type="ECO:0000256" key="12">
    <source>
        <dbReference type="SAM" id="MobiDB-lite"/>
    </source>
</evidence>
<dbReference type="PANTHER" id="PTHR46166">
    <property type="entry name" value="HOMEOBOX DOMAIN-CONTAINING PROTEIN"/>
    <property type="match status" value="1"/>
</dbReference>
<evidence type="ECO:0000256" key="9">
    <source>
        <dbReference type="ARBA" id="ARBA00023242"/>
    </source>
</evidence>
<dbReference type="InterPro" id="IPR009057">
    <property type="entry name" value="Homeodomain-like_sf"/>
</dbReference>
<feature type="compositionally biased region" description="Basic and acidic residues" evidence="12">
    <location>
        <begin position="238"/>
        <end position="258"/>
    </location>
</feature>
<dbReference type="PROSITE" id="PS00027">
    <property type="entry name" value="HOMEOBOX_1"/>
    <property type="match status" value="1"/>
</dbReference>
<keyword evidence="6 10" id="KW-0238">DNA-binding</keyword>
<evidence type="ECO:0000259" key="13">
    <source>
        <dbReference type="PROSITE" id="PS50071"/>
    </source>
</evidence>
<dbReference type="Proteomes" id="UP001369086">
    <property type="component" value="Unassembled WGS sequence"/>
</dbReference>
<evidence type="ECO:0000256" key="11">
    <source>
        <dbReference type="RuleBase" id="RU000682"/>
    </source>
</evidence>
<organism evidence="14 15">
    <name type="scientific">Huso huso</name>
    <name type="common">Beluga</name>
    <name type="synonym">Acipenser huso</name>
    <dbReference type="NCBI Taxonomy" id="61971"/>
    <lineage>
        <taxon>Eukaryota</taxon>
        <taxon>Metazoa</taxon>
        <taxon>Chordata</taxon>
        <taxon>Craniata</taxon>
        <taxon>Vertebrata</taxon>
        <taxon>Euteleostomi</taxon>
        <taxon>Actinopterygii</taxon>
        <taxon>Chondrostei</taxon>
        <taxon>Acipenseriformes</taxon>
        <taxon>Acipenseridae</taxon>
        <taxon>Huso</taxon>
    </lineage>
</organism>
<name>A0ABR0YF09_HUSHU</name>
<dbReference type="PRINTS" id="PR00024">
    <property type="entry name" value="HOMEOBOX"/>
</dbReference>
<evidence type="ECO:0000313" key="14">
    <source>
        <dbReference type="EMBL" id="KAK6471221.1"/>
    </source>
</evidence>
<keyword evidence="4" id="KW-0217">Developmental protein</keyword>
<sequence length="258" mass="29374">MSSYFVNPLFSKYKGGESLEPTYYDCRFPQSVSRSHALVYGPGAAPPGFQHPSHHVQDFFHHGTATVSNSGFQQSPCALACHGDTSKFYGYDALPRQSLYGSQTEATTAPYPDCKSTGEGSSEGQSHLAQNSSPSLMFPWMRPHAPGRRSGRQTYSRYQTLELEKEFLFNPYLTRKRRIEVSHALGLTERQVKIWFQNRRMKWKKENNKDKFPGQRGDEEEKEAEEEGNEEGEGEGEGEGKETEEKEAEEKEDQKRKE</sequence>
<dbReference type="EMBL" id="JAHFZB010000033">
    <property type="protein sequence ID" value="KAK6471221.1"/>
    <property type="molecule type" value="Genomic_DNA"/>
</dbReference>
<dbReference type="InterPro" id="IPR050948">
    <property type="entry name" value="Antp_homeobox_TF"/>
</dbReference>
<dbReference type="InterPro" id="IPR017970">
    <property type="entry name" value="Homeobox_CS"/>
</dbReference>
<keyword evidence="8" id="KW-0804">Transcription</keyword>
<keyword evidence="15" id="KW-1185">Reference proteome</keyword>
<evidence type="ECO:0000256" key="2">
    <source>
        <dbReference type="ARBA" id="ARBA00004123"/>
    </source>
</evidence>
<evidence type="ECO:0000256" key="8">
    <source>
        <dbReference type="ARBA" id="ARBA00023163"/>
    </source>
</evidence>
<feature type="DNA-binding region" description="Homeobox" evidence="10">
    <location>
        <begin position="148"/>
        <end position="207"/>
    </location>
</feature>
<keyword evidence="9 10" id="KW-0539">Nucleus</keyword>
<protein>
    <submittedName>
        <fullName evidence="14">Homeobox protein Hox-C8 isoform X1</fullName>
    </submittedName>
</protein>
<evidence type="ECO:0000313" key="15">
    <source>
        <dbReference type="Proteomes" id="UP001369086"/>
    </source>
</evidence>
<dbReference type="SUPFAM" id="SSF46689">
    <property type="entry name" value="Homeodomain-like"/>
    <property type="match status" value="1"/>
</dbReference>
<keyword evidence="7 10" id="KW-0371">Homeobox</keyword>
<dbReference type="InterPro" id="IPR001356">
    <property type="entry name" value="HD"/>
</dbReference>
<dbReference type="CDD" id="cd00086">
    <property type="entry name" value="homeodomain"/>
    <property type="match status" value="1"/>
</dbReference>
<evidence type="ECO:0000256" key="1">
    <source>
        <dbReference type="ARBA" id="ARBA00003263"/>
    </source>
</evidence>
<dbReference type="PANTHER" id="PTHR46166:SF4">
    <property type="entry name" value="HOMEOBOX PROTEIN HOX-C8"/>
    <property type="match status" value="1"/>
</dbReference>
<feature type="compositionally biased region" description="Basic and acidic residues" evidence="12">
    <location>
        <begin position="204"/>
        <end position="219"/>
    </location>
</feature>
<dbReference type="Gene3D" id="1.10.10.60">
    <property type="entry name" value="Homeodomain-like"/>
    <property type="match status" value="1"/>
</dbReference>
<dbReference type="PRINTS" id="PR00031">
    <property type="entry name" value="HTHREPRESSR"/>
</dbReference>
<proteinExistence type="inferred from homology"/>
<dbReference type="SMART" id="SM00389">
    <property type="entry name" value="HOX"/>
    <property type="match status" value="1"/>
</dbReference>
<comment type="caution">
    <text evidence="14">The sequence shown here is derived from an EMBL/GenBank/DDBJ whole genome shotgun (WGS) entry which is preliminary data.</text>
</comment>
<dbReference type="GO" id="GO:0003677">
    <property type="term" value="F:DNA binding"/>
    <property type="evidence" value="ECO:0007669"/>
    <property type="project" value="UniProtKB-KW"/>
</dbReference>
<feature type="region of interest" description="Disordered" evidence="12">
    <location>
        <begin position="204"/>
        <end position="258"/>
    </location>
</feature>
<evidence type="ECO:0000256" key="3">
    <source>
        <dbReference type="ARBA" id="ARBA00009107"/>
    </source>
</evidence>
<dbReference type="InterPro" id="IPR001827">
    <property type="entry name" value="Homeobox_Antennapedia_CS"/>
</dbReference>
<evidence type="ECO:0000256" key="4">
    <source>
        <dbReference type="ARBA" id="ARBA00022473"/>
    </source>
</evidence>
<evidence type="ECO:0000256" key="7">
    <source>
        <dbReference type="ARBA" id="ARBA00023155"/>
    </source>
</evidence>
<dbReference type="PROSITE" id="PS00032">
    <property type="entry name" value="ANTENNAPEDIA"/>
    <property type="match status" value="1"/>
</dbReference>
<gene>
    <name evidence="14" type="ORF">HHUSO_G30167</name>
</gene>
<reference evidence="14 15" key="1">
    <citation type="submission" date="2021-05" db="EMBL/GenBank/DDBJ databases">
        <authorList>
            <person name="Zahm M."/>
            <person name="Klopp C."/>
            <person name="Cabau C."/>
            <person name="Kuhl H."/>
            <person name="Suciu R."/>
            <person name="Ciorpac M."/>
            <person name="Holostenco D."/>
            <person name="Gessner J."/>
            <person name="Wuertz S."/>
            <person name="Hohne C."/>
            <person name="Stock M."/>
            <person name="Gislard M."/>
            <person name="Lluch J."/>
            <person name="Milhes M."/>
            <person name="Lampietro C."/>
            <person name="Lopez Roques C."/>
            <person name="Donnadieu C."/>
            <person name="Du K."/>
            <person name="Schartl M."/>
            <person name="Guiguen Y."/>
        </authorList>
    </citation>
    <scope>NUCLEOTIDE SEQUENCE [LARGE SCALE GENOMIC DNA]</scope>
    <source>
        <strain evidence="14">Hh-F2</strain>
        <tissue evidence="14">Blood</tissue>
    </source>
</reference>
<feature type="compositionally biased region" description="Polar residues" evidence="12">
    <location>
        <begin position="118"/>
        <end position="135"/>
    </location>
</feature>
<dbReference type="Pfam" id="PF00046">
    <property type="entry name" value="Homeodomain"/>
    <property type="match status" value="1"/>
</dbReference>
<dbReference type="InterPro" id="IPR020479">
    <property type="entry name" value="HD_metazoa"/>
</dbReference>
<feature type="domain" description="Homeobox" evidence="13">
    <location>
        <begin position="146"/>
        <end position="206"/>
    </location>
</feature>
<evidence type="ECO:0000256" key="5">
    <source>
        <dbReference type="ARBA" id="ARBA00023015"/>
    </source>
</evidence>
<feature type="region of interest" description="Disordered" evidence="12">
    <location>
        <begin position="105"/>
        <end position="153"/>
    </location>
</feature>